<comment type="caution">
    <text evidence="2">The sequence shown here is derived from an EMBL/GenBank/DDBJ whole genome shotgun (WGS) entry which is preliminary data.</text>
</comment>
<reference evidence="2" key="1">
    <citation type="journal article" date="2021" name="IMA Fungus">
        <title>Genomic characterization of three marine fungi, including Emericellopsis atlantica sp. nov. with signatures of a generalist lifestyle and marine biomass degradation.</title>
        <authorList>
            <person name="Hagestad O.C."/>
            <person name="Hou L."/>
            <person name="Andersen J.H."/>
            <person name="Hansen E.H."/>
            <person name="Altermark B."/>
            <person name="Li C."/>
            <person name="Kuhnert E."/>
            <person name="Cox R.J."/>
            <person name="Crous P.W."/>
            <person name="Spatafora J.W."/>
            <person name="Lail K."/>
            <person name="Amirebrahimi M."/>
            <person name="Lipzen A."/>
            <person name="Pangilinan J."/>
            <person name="Andreopoulos W."/>
            <person name="Hayes R.D."/>
            <person name="Ng V."/>
            <person name="Grigoriev I.V."/>
            <person name="Jackson S.A."/>
            <person name="Sutton T.D.S."/>
            <person name="Dobson A.D.W."/>
            <person name="Rama T."/>
        </authorList>
    </citation>
    <scope>NUCLEOTIDE SEQUENCE</scope>
    <source>
        <strain evidence="2">TRa018bII</strain>
    </source>
</reference>
<evidence type="ECO:0000313" key="3">
    <source>
        <dbReference type="Proteomes" id="UP000824998"/>
    </source>
</evidence>
<feature type="chain" id="PRO_5040464465" evidence="1">
    <location>
        <begin position="23"/>
        <end position="146"/>
    </location>
</feature>
<sequence length="146" mass="16598">MSTSPKLNIAFMLGVALPTSCGAEICITFRSQGFEHVSPYKHLHSILNIFNIGRRRMLVGFNINPYASLFVHEYPPHEITEAEVYMVTRTPPPVNRNVRSWEQTPKQQRKSACNVSRSQEATLNLSLIVTSDMLWYPRHKVATGII</sequence>
<organism evidence="2 3">
    <name type="scientific">Amylocarpus encephaloides</name>
    <dbReference type="NCBI Taxonomy" id="45428"/>
    <lineage>
        <taxon>Eukaryota</taxon>
        <taxon>Fungi</taxon>
        <taxon>Dikarya</taxon>
        <taxon>Ascomycota</taxon>
        <taxon>Pezizomycotina</taxon>
        <taxon>Leotiomycetes</taxon>
        <taxon>Helotiales</taxon>
        <taxon>Helotiales incertae sedis</taxon>
        <taxon>Amylocarpus</taxon>
    </lineage>
</organism>
<keyword evidence="1" id="KW-0732">Signal</keyword>
<keyword evidence="3" id="KW-1185">Reference proteome</keyword>
<name>A0A9P7YJB4_9HELO</name>
<gene>
    <name evidence="2" type="ORF">BJ875DRAFT_509431</name>
</gene>
<proteinExistence type="predicted"/>
<evidence type="ECO:0000313" key="2">
    <source>
        <dbReference type="EMBL" id="KAG9234521.1"/>
    </source>
</evidence>
<evidence type="ECO:0000256" key="1">
    <source>
        <dbReference type="SAM" id="SignalP"/>
    </source>
</evidence>
<protein>
    <submittedName>
        <fullName evidence="2">Uncharacterized protein</fullName>
    </submittedName>
</protein>
<dbReference type="EMBL" id="MU251460">
    <property type="protein sequence ID" value="KAG9234521.1"/>
    <property type="molecule type" value="Genomic_DNA"/>
</dbReference>
<feature type="signal peptide" evidence="1">
    <location>
        <begin position="1"/>
        <end position="22"/>
    </location>
</feature>
<dbReference type="Proteomes" id="UP000824998">
    <property type="component" value="Unassembled WGS sequence"/>
</dbReference>
<accession>A0A9P7YJB4</accession>
<dbReference type="AlphaFoldDB" id="A0A9P7YJB4"/>